<keyword evidence="9" id="KW-0325">Glycoprotein</keyword>
<keyword evidence="13" id="KW-1185">Reference proteome</keyword>
<evidence type="ECO:0000256" key="3">
    <source>
        <dbReference type="ARBA" id="ARBA00010780"/>
    </source>
</evidence>
<evidence type="ECO:0000256" key="1">
    <source>
        <dbReference type="ARBA" id="ARBA00002512"/>
    </source>
</evidence>
<dbReference type="GeneID" id="8439223"/>
<evidence type="ECO:0000256" key="2">
    <source>
        <dbReference type="ARBA" id="ARBA00004651"/>
    </source>
</evidence>
<dbReference type="InterPro" id="IPR026777">
    <property type="entry name" value="PRM1"/>
</dbReference>
<dbReference type="eggNOG" id="ENOG502QRP5">
    <property type="taxonomic scope" value="Eukaryota"/>
</dbReference>
<comment type="subcellular location">
    <subcellularLocation>
        <location evidence="2 10">Cell membrane</location>
        <topology evidence="2 10">Multi-pass membrane protein</topology>
    </subcellularLocation>
</comment>
<evidence type="ECO:0000313" key="13">
    <source>
        <dbReference type="Proteomes" id="UP000002058"/>
    </source>
</evidence>
<dbReference type="Proteomes" id="UP000002058">
    <property type="component" value="Unassembled WGS sequence"/>
</dbReference>
<dbReference type="GO" id="GO:0043332">
    <property type="term" value="C:mating projection tip"/>
    <property type="evidence" value="ECO:0007669"/>
    <property type="project" value="UniProtKB-UniRule"/>
</dbReference>
<dbReference type="HOGENOM" id="CLU_1338413_0_0_1"/>
<evidence type="ECO:0000256" key="7">
    <source>
        <dbReference type="ARBA" id="ARBA00022989"/>
    </source>
</evidence>
<dbReference type="PANTHER" id="PTHR31030:SF1">
    <property type="entry name" value="PLASMA MEMBRANE FUSION PROTEIN PRM1"/>
    <property type="match status" value="1"/>
</dbReference>
<proteinExistence type="inferred from homology"/>
<comment type="similarity">
    <text evidence="3 10">Belongs to the PRM1 family.</text>
</comment>
<keyword evidence="6 10" id="KW-0184">Conjugation</keyword>
<dbReference type="PANTHER" id="PTHR31030">
    <property type="entry name" value="PLASMA MEMBRANE FUSION PROTEIN PRM1"/>
    <property type="match status" value="1"/>
</dbReference>
<evidence type="ECO:0000313" key="12">
    <source>
        <dbReference type="EMBL" id="EEP80260.1"/>
    </source>
</evidence>
<comment type="function">
    <text evidence="1 10">Involved in cell fusion during mating by stabilizing the plasma membrane fusion event.</text>
</comment>
<dbReference type="GO" id="GO:0005886">
    <property type="term" value="C:plasma membrane"/>
    <property type="evidence" value="ECO:0007669"/>
    <property type="project" value="UniProtKB-SubCell"/>
</dbReference>
<keyword evidence="8 10" id="KW-0472">Membrane</keyword>
<dbReference type="AlphaFoldDB" id="C4JRL3"/>
<keyword evidence="5 10" id="KW-0812">Transmembrane</keyword>
<feature type="region of interest" description="Disordered" evidence="11">
    <location>
        <begin position="132"/>
        <end position="205"/>
    </location>
</feature>
<reference evidence="13" key="1">
    <citation type="journal article" date="2009" name="Genome Res.">
        <title>Comparative genomic analyses of the human fungal pathogens Coccidioides and their relatives.</title>
        <authorList>
            <person name="Sharpton T.J."/>
            <person name="Stajich J.E."/>
            <person name="Rounsley S.D."/>
            <person name="Gardner M.J."/>
            <person name="Wortman J.R."/>
            <person name="Jordar V.S."/>
            <person name="Maiti R."/>
            <person name="Kodira C.D."/>
            <person name="Neafsey D.E."/>
            <person name="Zeng Q."/>
            <person name="Hung C.-Y."/>
            <person name="McMahan C."/>
            <person name="Muszewska A."/>
            <person name="Grynberg M."/>
            <person name="Mandel M.A."/>
            <person name="Kellner E.M."/>
            <person name="Barker B.M."/>
            <person name="Galgiani J.N."/>
            <person name="Orbach M.J."/>
            <person name="Kirkland T.N."/>
            <person name="Cole G.T."/>
            <person name="Henn M.R."/>
            <person name="Birren B.W."/>
            <person name="Taylor J.W."/>
        </authorList>
    </citation>
    <scope>NUCLEOTIDE SEQUENCE [LARGE SCALE GENOMIC DNA]</scope>
    <source>
        <strain evidence="13">UAMH 1704</strain>
    </source>
</reference>
<dbReference type="VEuPathDB" id="FungiDB:UREG_05102"/>
<evidence type="ECO:0000256" key="10">
    <source>
        <dbReference type="RuleBase" id="RU366035"/>
    </source>
</evidence>
<feature type="compositionally biased region" description="Basic and acidic residues" evidence="11">
    <location>
        <begin position="176"/>
        <end position="186"/>
    </location>
</feature>
<dbReference type="KEGG" id="ure:UREG_05102"/>
<dbReference type="GO" id="GO:0032220">
    <property type="term" value="P:plasma membrane fusion involved in cytogamy"/>
    <property type="evidence" value="ECO:0007669"/>
    <property type="project" value="TreeGrafter"/>
</dbReference>
<name>C4JRL3_UNCRE</name>
<evidence type="ECO:0000256" key="9">
    <source>
        <dbReference type="ARBA" id="ARBA00023180"/>
    </source>
</evidence>
<keyword evidence="7 10" id="KW-1133">Transmembrane helix</keyword>
<dbReference type="InParanoid" id="C4JRL3"/>
<organism evidence="12 13">
    <name type="scientific">Uncinocarpus reesii (strain UAMH 1704)</name>
    <dbReference type="NCBI Taxonomy" id="336963"/>
    <lineage>
        <taxon>Eukaryota</taxon>
        <taxon>Fungi</taxon>
        <taxon>Dikarya</taxon>
        <taxon>Ascomycota</taxon>
        <taxon>Pezizomycotina</taxon>
        <taxon>Eurotiomycetes</taxon>
        <taxon>Eurotiomycetidae</taxon>
        <taxon>Onygenales</taxon>
        <taxon>Onygenaceae</taxon>
        <taxon>Uncinocarpus</taxon>
    </lineage>
</organism>
<evidence type="ECO:0000256" key="6">
    <source>
        <dbReference type="ARBA" id="ARBA00022971"/>
    </source>
</evidence>
<sequence>MPMLTFLTCPNDTFSLGAIESIASDNKSDPESFLANPGDKTADAITHVVVRVTDAIEDGIRTEALISSFLILLWFVLLFFAILRAITLALRRDKPRGEGGIDATYHPPTPPAPHAVSSMEMSDFYNVPLTAIQNPNGDGGMAPKYSTRPNVRGGSRNSDRDEEEYQAQKLGYAGQRDYETALKKDGGPMSRESSYGQVEYGNEKR</sequence>
<evidence type="ECO:0000256" key="5">
    <source>
        <dbReference type="ARBA" id="ARBA00022692"/>
    </source>
</evidence>
<keyword evidence="4 10" id="KW-1003">Cell membrane</keyword>
<feature type="transmembrane region" description="Helical" evidence="10">
    <location>
        <begin position="64"/>
        <end position="86"/>
    </location>
</feature>
<protein>
    <recommendedName>
        <fullName evidence="10">Plasma membrane fusion protein PRM1</fullName>
    </recommendedName>
</protein>
<accession>C4JRL3</accession>
<dbReference type="OrthoDB" id="5356111at2759"/>
<dbReference type="RefSeq" id="XP_002584413.1">
    <property type="nucleotide sequence ID" value="XM_002584367.1"/>
</dbReference>
<evidence type="ECO:0000256" key="4">
    <source>
        <dbReference type="ARBA" id="ARBA00022475"/>
    </source>
</evidence>
<comment type="caution">
    <text evidence="10">Lacks conserved residue(s) required for the propagation of feature annotation.</text>
</comment>
<gene>
    <name evidence="12" type="ORF">UREG_05102</name>
</gene>
<evidence type="ECO:0000256" key="8">
    <source>
        <dbReference type="ARBA" id="ARBA00023136"/>
    </source>
</evidence>
<dbReference type="EMBL" id="CH476617">
    <property type="protein sequence ID" value="EEP80260.1"/>
    <property type="molecule type" value="Genomic_DNA"/>
</dbReference>
<evidence type="ECO:0000256" key="11">
    <source>
        <dbReference type="SAM" id="MobiDB-lite"/>
    </source>
</evidence>